<protein>
    <recommendedName>
        <fullName evidence="5">SsuA/THI5-like domain-containing protein</fullName>
    </recommendedName>
</protein>
<keyword evidence="3 4" id="KW-0732">Signal</keyword>
<feature type="domain" description="SsuA/THI5-like" evidence="5">
    <location>
        <begin position="42"/>
        <end position="247"/>
    </location>
</feature>
<keyword evidence="7" id="KW-1185">Reference proteome</keyword>
<comment type="similarity">
    <text evidence="2">Belongs to the bacterial solute-binding protein SsuA/TauA family.</text>
</comment>
<dbReference type="eggNOG" id="COG0715">
    <property type="taxonomic scope" value="Bacteria"/>
</dbReference>
<evidence type="ECO:0000313" key="6">
    <source>
        <dbReference type="EMBL" id="ACL75250.1"/>
    </source>
</evidence>
<reference evidence="6 7" key="1">
    <citation type="submission" date="2009-01" db="EMBL/GenBank/DDBJ databases">
        <title>Complete sequence of Clostridium cellulolyticum H10.</title>
        <authorList>
            <consortium name="US DOE Joint Genome Institute"/>
            <person name="Lucas S."/>
            <person name="Copeland A."/>
            <person name="Lapidus A."/>
            <person name="Glavina del Rio T."/>
            <person name="Dalin E."/>
            <person name="Tice H."/>
            <person name="Bruce D."/>
            <person name="Goodwin L."/>
            <person name="Pitluck S."/>
            <person name="Chertkov O."/>
            <person name="Saunders E."/>
            <person name="Brettin T."/>
            <person name="Detter J.C."/>
            <person name="Han C."/>
            <person name="Larimer F."/>
            <person name="Land M."/>
            <person name="Hauser L."/>
            <person name="Kyrpides N."/>
            <person name="Ivanova N."/>
            <person name="Zhou J."/>
            <person name="Richardson P."/>
        </authorList>
    </citation>
    <scope>NUCLEOTIDE SEQUENCE [LARGE SCALE GENOMIC DNA]</scope>
    <source>
        <strain evidence="7">ATCC 35319 / DSM 5812 / JCM 6584 / H10</strain>
    </source>
</reference>
<dbReference type="EMBL" id="CP001348">
    <property type="protein sequence ID" value="ACL75250.1"/>
    <property type="molecule type" value="Genomic_DNA"/>
</dbReference>
<feature type="signal peptide" evidence="4">
    <location>
        <begin position="1"/>
        <end position="22"/>
    </location>
</feature>
<dbReference type="Proteomes" id="UP000001349">
    <property type="component" value="Chromosome"/>
</dbReference>
<dbReference type="PANTHER" id="PTHR30024">
    <property type="entry name" value="ALIPHATIC SULFONATES-BINDING PROTEIN-RELATED"/>
    <property type="match status" value="1"/>
</dbReference>
<dbReference type="GO" id="GO:0042597">
    <property type="term" value="C:periplasmic space"/>
    <property type="evidence" value="ECO:0007669"/>
    <property type="project" value="UniProtKB-SubCell"/>
</dbReference>
<dbReference type="AlphaFoldDB" id="B8I8L7"/>
<evidence type="ECO:0000313" key="7">
    <source>
        <dbReference type="Proteomes" id="UP000001349"/>
    </source>
</evidence>
<evidence type="ECO:0000256" key="2">
    <source>
        <dbReference type="ARBA" id="ARBA00010742"/>
    </source>
</evidence>
<dbReference type="STRING" id="394503.Ccel_0878"/>
<gene>
    <name evidence="6" type="ordered locus">Ccel_0878</name>
</gene>
<dbReference type="RefSeq" id="WP_015924410.1">
    <property type="nucleotide sequence ID" value="NC_011898.1"/>
</dbReference>
<dbReference type="OrthoDB" id="9802202at2"/>
<organism evidence="6 7">
    <name type="scientific">Ruminiclostridium cellulolyticum (strain ATCC 35319 / DSM 5812 / JCM 6584 / H10)</name>
    <name type="common">Clostridium cellulolyticum</name>
    <dbReference type="NCBI Taxonomy" id="394503"/>
    <lineage>
        <taxon>Bacteria</taxon>
        <taxon>Bacillati</taxon>
        <taxon>Bacillota</taxon>
        <taxon>Clostridia</taxon>
        <taxon>Eubacteriales</taxon>
        <taxon>Oscillospiraceae</taxon>
        <taxon>Ruminiclostridium</taxon>
    </lineage>
</organism>
<evidence type="ECO:0000256" key="3">
    <source>
        <dbReference type="ARBA" id="ARBA00022729"/>
    </source>
</evidence>
<evidence type="ECO:0000259" key="5">
    <source>
        <dbReference type="Pfam" id="PF09084"/>
    </source>
</evidence>
<dbReference type="HOGENOM" id="CLU_061540_1_0_9"/>
<name>B8I8L7_RUMCH</name>
<dbReference type="PANTHER" id="PTHR30024:SF47">
    <property type="entry name" value="TAURINE-BINDING PERIPLASMIC PROTEIN"/>
    <property type="match status" value="1"/>
</dbReference>
<dbReference type="SUPFAM" id="SSF53850">
    <property type="entry name" value="Periplasmic binding protein-like II"/>
    <property type="match status" value="1"/>
</dbReference>
<accession>B8I8L7</accession>
<evidence type="ECO:0000256" key="1">
    <source>
        <dbReference type="ARBA" id="ARBA00004418"/>
    </source>
</evidence>
<proteinExistence type="inferred from homology"/>
<dbReference type="InterPro" id="IPR015168">
    <property type="entry name" value="SsuA/THI5"/>
</dbReference>
<sequence length="329" mass="36210" precursor="true">MKKLFILFAILTSTIFILPSCGSNDNLTKVKLSEVTHSVFYAPQYVALDKGFFKDAGLEIELQNGQGADKVMTAVLSGQCDIGLAGPEASIYVYNEGKADYAQVFAQLTKRDGSFLVGRKPEPGFEWHSLKGRNIIGGRKGGVPEMTLEYVLNKNGLVPGTDVNVDTSIQFALMAGAFTGGKGDYVTLFEPVASSLEKEGKGYILASVGQDSGEIPYTAYFAKKSYIEKHKAVIQKFTNAIYKGQVWVDTHSSKEIAEIIKAFFPDTDTELLTIVAERYKKIDAWCKEPAMKKESFELLQTVMNQAGELKQKAPYDKVVDNNYADKAVK</sequence>
<dbReference type="KEGG" id="cce:Ccel_0878"/>
<feature type="chain" id="PRO_5038606598" description="SsuA/THI5-like domain-containing protein" evidence="4">
    <location>
        <begin position="23"/>
        <end position="329"/>
    </location>
</feature>
<evidence type="ECO:0000256" key="4">
    <source>
        <dbReference type="SAM" id="SignalP"/>
    </source>
</evidence>
<dbReference type="Gene3D" id="3.40.190.10">
    <property type="entry name" value="Periplasmic binding protein-like II"/>
    <property type="match status" value="2"/>
</dbReference>
<dbReference type="Pfam" id="PF09084">
    <property type="entry name" value="NMT1"/>
    <property type="match status" value="1"/>
</dbReference>
<comment type="subcellular location">
    <subcellularLocation>
        <location evidence="1">Periplasm</location>
    </subcellularLocation>
</comment>